<proteinExistence type="predicted"/>
<dbReference type="Proteomes" id="UP001592531">
    <property type="component" value="Unassembled WGS sequence"/>
</dbReference>
<dbReference type="InterPro" id="IPR011659">
    <property type="entry name" value="WD40"/>
</dbReference>
<evidence type="ECO:0000313" key="2">
    <source>
        <dbReference type="EMBL" id="MFC1417909.1"/>
    </source>
</evidence>
<dbReference type="Pfam" id="PF07676">
    <property type="entry name" value="PD40"/>
    <property type="match status" value="2"/>
</dbReference>
<keyword evidence="3" id="KW-1185">Reference proteome</keyword>
<keyword evidence="1" id="KW-0732">Signal</keyword>
<dbReference type="Gene3D" id="2.120.10.30">
    <property type="entry name" value="TolB, C-terminal domain"/>
    <property type="match status" value="2"/>
</dbReference>
<name>A0ABV6VVV8_9ACTN</name>
<evidence type="ECO:0000256" key="1">
    <source>
        <dbReference type="SAM" id="SignalP"/>
    </source>
</evidence>
<dbReference type="InterPro" id="IPR011042">
    <property type="entry name" value="6-blade_b-propeller_TolB-like"/>
</dbReference>
<protein>
    <recommendedName>
        <fullName evidence="4">WD40 repeat protein</fullName>
    </recommendedName>
</protein>
<reference evidence="2 3" key="1">
    <citation type="submission" date="2024-09" db="EMBL/GenBank/DDBJ databases">
        <authorList>
            <person name="Lee S.D."/>
        </authorList>
    </citation>
    <scope>NUCLEOTIDE SEQUENCE [LARGE SCALE GENOMIC DNA]</scope>
    <source>
        <strain evidence="2 3">N8-3</strain>
    </source>
</reference>
<dbReference type="SUPFAM" id="SSF82171">
    <property type="entry name" value="DPP6 N-terminal domain-like"/>
    <property type="match status" value="1"/>
</dbReference>
<sequence>MSARTRRVATASAIALVTAVSAAVLLPMTANAAPAAKSAKAAAAVKAATVLNGTSKSNGLTISTGTRYVVMNGTRVDFGVIVRDLAWSPDGKKAAFVDGNGSLETANPDGTGRRVVAVNPGHQTWSHPTWQVTKNDPADGLPAKDNLILTVNKGGSTSLKRISATASHGTLATLSLGNYFDEGVPANPTTGNNWADGNGGYGTVVYDNTRNGEIYIRDDYLRQQGGAITKGSEPALSPNGEEIVFVRSVKGHDHIFTSDTNGAHVRDLTPGATTNYTEPDFSANGRTIAFRSPNGSYTLPATGSHTPTRVSGYTGLIAYRA</sequence>
<dbReference type="RefSeq" id="WP_380536457.1">
    <property type="nucleotide sequence ID" value="NZ_JBHFAB010000009.1"/>
</dbReference>
<accession>A0ABV6VVV8</accession>
<gene>
    <name evidence="2" type="ORF">ACEZDE_14840</name>
</gene>
<feature type="chain" id="PRO_5045533875" description="WD40 repeat protein" evidence="1">
    <location>
        <begin position="33"/>
        <end position="321"/>
    </location>
</feature>
<comment type="caution">
    <text evidence="2">The sequence shown here is derived from an EMBL/GenBank/DDBJ whole genome shotgun (WGS) entry which is preliminary data.</text>
</comment>
<feature type="signal peptide" evidence="1">
    <location>
        <begin position="1"/>
        <end position="32"/>
    </location>
</feature>
<evidence type="ECO:0000313" key="3">
    <source>
        <dbReference type="Proteomes" id="UP001592531"/>
    </source>
</evidence>
<organism evidence="2 3">
    <name type="scientific">Streptacidiphilus cavernicola</name>
    <dbReference type="NCBI Taxonomy" id="3342716"/>
    <lineage>
        <taxon>Bacteria</taxon>
        <taxon>Bacillati</taxon>
        <taxon>Actinomycetota</taxon>
        <taxon>Actinomycetes</taxon>
        <taxon>Kitasatosporales</taxon>
        <taxon>Streptomycetaceae</taxon>
        <taxon>Streptacidiphilus</taxon>
    </lineage>
</organism>
<evidence type="ECO:0008006" key="4">
    <source>
        <dbReference type="Google" id="ProtNLM"/>
    </source>
</evidence>
<dbReference type="EMBL" id="JBHFAB010000009">
    <property type="protein sequence ID" value="MFC1417909.1"/>
    <property type="molecule type" value="Genomic_DNA"/>
</dbReference>